<gene>
    <name evidence="1" type="ORF">AFUS01_LOCUS18110</name>
</gene>
<evidence type="ECO:0000313" key="1">
    <source>
        <dbReference type="EMBL" id="CAG7729394.1"/>
    </source>
</evidence>
<feature type="non-terminal residue" evidence="1">
    <location>
        <position position="1"/>
    </location>
</feature>
<evidence type="ECO:0000313" key="2">
    <source>
        <dbReference type="Proteomes" id="UP000708208"/>
    </source>
</evidence>
<sequence length="56" mass="6304">LPQNVTGPCSRVLCLDGYTCILPRRRIIRKHHFVVRTSTCKLASALTKPVNGTRRV</sequence>
<protein>
    <submittedName>
        <fullName evidence="1">Uncharacterized protein</fullName>
    </submittedName>
</protein>
<keyword evidence="2" id="KW-1185">Reference proteome</keyword>
<comment type="caution">
    <text evidence="1">The sequence shown here is derived from an EMBL/GenBank/DDBJ whole genome shotgun (WGS) entry which is preliminary data.</text>
</comment>
<organism evidence="1 2">
    <name type="scientific">Allacma fusca</name>
    <dbReference type="NCBI Taxonomy" id="39272"/>
    <lineage>
        <taxon>Eukaryota</taxon>
        <taxon>Metazoa</taxon>
        <taxon>Ecdysozoa</taxon>
        <taxon>Arthropoda</taxon>
        <taxon>Hexapoda</taxon>
        <taxon>Collembola</taxon>
        <taxon>Symphypleona</taxon>
        <taxon>Sminthuridae</taxon>
        <taxon>Allacma</taxon>
    </lineage>
</organism>
<reference evidence="1" key="1">
    <citation type="submission" date="2021-06" db="EMBL/GenBank/DDBJ databases">
        <authorList>
            <person name="Hodson N. C."/>
            <person name="Mongue J. A."/>
            <person name="Jaron S. K."/>
        </authorList>
    </citation>
    <scope>NUCLEOTIDE SEQUENCE</scope>
</reference>
<proteinExistence type="predicted"/>
<accession>A0A8J2P396</accession>
<dbReference type="EMBL" id="CAJVCH010177663">
    <property type="protein sequence ID" value="CAG7729394.1"/>
    <property type="molecule type" value="Genomic_DNA"/>
</dbReference>
<name>A0A8J2P396_9HEXA</name>
<dbReference type="AlphaFoldDB" id="A0A8J2P396"/>
<dbReference type="Proteomes" id="UP000708208">
    <property type="component" value="Unassembled WGS sequence"/>
</dbReference>